<reference evidence="1 2" key="1">
    <citation type="journal article" date="2022" name="New Phytol.">
        <title>Ecological generalism drives hyperdiversity of secondary metabolite gene clusters in xylarialean endophytes.</title>
        <authorList>
            <person name="Franco M.E.E."/>
            <person name="Wisecaver J.H."/>
            <person name="Arnold A.E."/>
            <person name="Ju Y.M."/>
            <person name="Slot J.C."/>
            <person name="Ahrendt S."/>
            <person name="Moore L.P."/>
            <person name="Eastman K.E."/>
            <person name="Scott K."/>
            <person name="Konkel Z."/>
            <person name="Mondo S.J."/>
            <person name="Kuo A."/>
            <person name="Hayes R.D."/>
            <person name="Haridas S."/>
            <person name="Andreopoulos B."/>
            <person name="Riley R."/>
            <person name="LaButti K."/>
            <person name="Pangilinan J."/>
            <person name="Lipzen A."/>
            <person name="Amirebrahimi M."/>
            <person name="Yan J."/>
            <person name="Adam C."/>
            <person name="Keymanesh K."/>
            <person name="Ng V."/>
            <person name="Louie K."/>
            <person name="Northen T."/>
            <person name="Drula E."/>
            <person name="Henrissat B."/>
            <person name="Hsieh H.M."/>
            <person name="Youens-Clark K."/>
            <person name="Lutzoni F."/>
            <person name="Miadlikowska J."/>
            <person name="Eastwood D.C."/>
            <person name="Hamelin R.C."/>
            <person name="Grigoriev I.V."/>
            <person name="U'Ren J.M."/>
        </authorList>
    </citation>
    <scope>NUCLEOTIDE SEQUENCE [LARGE SCALE GENOMIC DNA]</scope>
    <source>
        <strain evidence="1 2">ER1909</strain>
    </source>
</reference>
<evidence type="ECO:0000313" key="2">
    <source>
        <dbReference type="Proteomes" id="UP001497680"/>
    </source>
</evidence>
<dbReference type="EMBL" id="MU394441">
    <property type="protein sequence ID" value="KAI6080467.1"/>
    <property type="molecule type" value="Genomic_DNA"/>
</dbReference>
<evidence type="ECO:0000313" key="1">
    <source>
        <dbReference type="EMBL" id="KAI6080467.1"/>
    </source>
</evidence>
<dbReference type="Proteomes" id="UP001497680">
    <property type="component" value="Unassembled WGS sequence"/>
</dbReference>
<keyword evidence="2" id="KW-1185">Reference proteome</keyword>
<name>A0ACC0CJC4_9PEZI</name>
<gene>
    <name evidence="1" type="ORF">F4821DRAFT_251426</name>
</gene>
<organism evidence="1 2">
    <name type="scientific">Hypoxylon rubiginosum</name>
    <dbReference type="NCBI Taxonomy" id="110542"/>
    <lineage>
        <taxon>Eukaryota</taxon>
        <taxon>Fungi</taxon>
        <taxon>Dikarya</taxon>
        <taxon>Ascomycota</taxon>
        <taxon>Pezizomycotina</taxon>
        <taxon>Sordariomycetes</taxon>
        <taxon>Xylariomycetidae</taxon>
        <taxon>Xylariales</taxon>
        <taxon>Hypoxylaceae</taxon>
        <taxon>Hypoxylon</taxon>
    </lineage>
</organism>
<comment type="caution">
    <text evidence="1">The sequence shown here is derived from an EMBL/GenBank/DDBJ whole genome shotgun (WGS) entry which is preliminary data.</text>
</comment>
<proteinExistence type="predicted"/>
<accession>A0ACC0CJC4</accession>
<sequence>MSDGRLQEGSPDTLTYTLKVVGEVQKGTVGEIWVGKDATMNRWALRLLPSSMFMSCTLTFVPTLFLLTNGNRIWSWMDSSRFLVSWPKLPNQ</sequence>
<protein>
    <submittedName>
        <fullName evidence="1">Uncharacterized protein</fullName>
    </submittedName>
</protein>